<keyword evidence="1" id="KW-0812">Transmembrane</keyword>
<sequence>MFAIVFLSFNFFRFVQNRVCFGISGTVCCDGYLFNQTTGHCQKCPIGYYFNNCSKVCSPPNYGEDCQFICQCPYTDCHFATGCPQHVETVTGVQRLNSSVEYTAQHKTFSLTVTTPLFTVSYTTEGRGLSSSVNKQDVTQATEIGLFKNDFLIHAVQVILSLIGVFVIVFTIFVITYIYFKCFRKTTNDGEMKEKHLKAQYNSLSFEANDTQSRIQPEQLEQVSTDCTYLTPVHRRSDNTDTSSSDEIVDIFKETPLRRQKNCRKRSDESNFTLDAEPTNVYIEILQDNVEILNLGSACHDGEKHDIQHLKEAIH</sequence>
<keyword evidence="2" id="KW-0732">Signal</keyword>
<keyword evidence="1" id="KW-0472">Membrane</keyword>
<evidence type="ECO:0000313" key="3">
    <source>
        <dbReference type="EnsemblMetazoa" id="G8937.1:cds"/>
    </source>
</evidence>
<evidence type="ECO:0000256" key="1">
    <source>
        <dbReference type="SAM" id="Phobius"/>
    </source>
</evidence>
<proteinExistence type="predicted"/>
<feature type="chain" id="PRO_5036464748" description="MEGF10_11" evidence="2">
    <location>
        <begin position="18"/>
        <end position="315"/>
    </location>
</feature>
<feature type="signal peptide" evidence="2">
    <location>
        <begin position="1"/>
        <end position="17"/>
    </location>
</feature>
<dbReference type="AlphaFoldDB" id="A0A8W8P146"/>
<keyword evidence="1" id="KW-1133">Transmembrane helix</keyword>
<dbReference type="EnsemblMetazoa" id="G8937.1">
    <property type="protein sequence ID" value="G8937.1:cds"/>
    <property type="gene ID" value="G8937"/>
</dbReference>
<evidence type="ECO:0008006" key="5">
    <source>
        <dbReference type="Google" id="ProtNLM"/>
    </source>
</evidence>
<feature type="transmembrane region" description="Helical" evidence="1">
    <location>
        <begin position="158"/>
        <end position="180"/>
    </location>
</feature>
<dbReference type="OMA" id="GRIPNND"/>
<keyword evidence="4" id="KW-1185">Reference proteome</keyword>
<name>A0A8W8P146_MAGGI</name>
<accession>A0A8W8P146</accession>
<protein>
    <recommendedName>
        <fullName evidence="5">MEGF10_11</fullName>
    </recommendedName>
</protein>
<reference evidence="3" key="1">
    <citation type="submission" date="2022-08" db="UniProtKB">
        <authorList>
            <consortium name="EnsemblMetazoa"/>
        </authorList>
    </citation>
    <scope>IDENTIFICATION</scope>
    <source>
        <strain evidence="3">05x7-T-G4-1.051#20</strain>
    </source>
</reference>
<organism evidence="3 4">
    <name type="scientific">Magallana gigas</name>
    <name type="common">Pacific oyster</name>
    <name type="synonym">Crassostrea gigas</name>
    <dbReference type="NCBI Taxonomy" id="29159"/>
    <lineage>
        <taxon>Eukaryota</taxon>
        <taxon>Metazoa</taxon>
        <taxon>Spiralia</taxon>
        <taxon>Lophotrochozoa</taxon>
        <taxon>Mollusca</taxon>
        <taxon>Bivalvia</taxon>
        <taxon>Autobranchia</taxon>
        <taxon>Pteriomorphia</taxon>
        <taxon>Ostreida</taxon>
        <taxon>Ostreoidea</taxon>
        <taxon>Ostreidae</taxon>
        <taxon>Magallana</taxon>
    </lineage>
</organism>
<evidence type="ECO:0000256" key="2">
    <source>
        <dbReference type="SAM" id="SignalP"/>
    </source>
</evidence>
<dbReference type="Proteomes" id="UP000005408">
    <property type="component" value="Unassembled WGS sequence"/>
</dbReference>
<evidence type="ECO:0000313" key="4">
    <source>
        <dbReference type="Proteomes" id="UP000005408"/>
    </source>
</evidence>